<name>A0ABU6J2I5_9BURK</name>
<evidence type="ECO:0008006" key="3">
    <source>
        <dbReference type="Google" id="ProtNLM"/>
    </source>
</evidence>
<dbReference type="RefSeq" id="WP_326504578.1">
    <property type="nucleotide sequence ID" value="NZ_JAWIIV010000001.1"/>
</dbReference>
<accession>A0ABU6J2I5</accession>
<sequence>MKFDMRVAVVGVLPAVRRCADDAIEMSACKWTGLANVWLTQTQSSTMNCNAHINESQRGFNELMPAGNGWKVGLFLFAHLCAYNAFHPLADVLLAGKAS</sequence>
<organism evidence="1 2">
    <name type="scientific">Noviherbaspirillum album</name>
    <dbReference type="NCBI Taxonomy" id="3080276"/>
    <lineage>
        <taxon>Bacteria</taxon>
        <taxon>Pseudomonadati</taxon>
        <taxon>Pseudomonadota</taxon>
        <taxon>Betaproteobacteria</taxon>
        <taxon>Burkholderiales</taxon>
        <taxon>Oxalobacteraceae</taxon>
        <taxon>Noviherbaspirillum</taxon>
    </lineage>
</organism>
<reference evidence="1 2" key="1">
    <citation type="submission" date="2023-10" db="EMBL/GenBank/DDBJ databases">
        <title>Noviherbaspirillum sp. CPCC 100848 genome assembly.</title>
        <authorList>
            <person name="Li X.Y."/>
            <person name="Fang X.M."/>
        </authorList>
    </citation>
    <scope>NUCLEOTIDE SEQUENCE [LARGE SCALE GENOMIC DNA]</scope>
    <source>
        <strain evidence="1 2">CPCC 100848</strain>
    </source>
</reference>
<dbReference type="Proteomes" id="UP001352263">
    <property type="component" value="Unassembled WGS sequence"/>
</dbReference>
<evidence type="ECO:0000313" key="2">
    <source>
        <dbReference type="Proteomes" id="UP001352263"/>
    </source>
</evidence>
<comment type="caution">
    <text evidence="1">The sequence shown here is derived from an EMBL/GenBank/DDBJ whole genome shotgun (WGS) entry which is preliminary data.</text>
</comment>
<dbReference type="EMBL" id="JAWIIV010000001">
    <property type="protein sequence ID" value="MEC4717832.1"/>
    <property type="molecule type" value="Genomic_DNA"/>
</dbReference>
<proteinExistence type="predicted"/>
<evidence type="ECO:0000313" key="1">
    <source>
        <dbReference type="EMBL" id="MEC4717832.1"/>
    </source>
</evidence>
<gene>
    <name evidence="1" type="ORF">RY831_01600</name>
</gene>
<keyword evidence="2" id="KW-1185">Reference proteome</keyword>
<protein>
    <recommendedName>
        <fullName evidence="3">Secreted protein</fullName>
    </recommendedName>
</protein>